<keyword evidence="1 9" id="KW-0808">Transferase</keyword>
<dbReference type="InterPro" id="IPR017441">
    <property type="entry name" value="Protein_kinase_ATP_BS"/>
</dbReference>
<dbReference type="KEGG" id="fmr:Fuma_01916"/>
<gene>
    <name evidence="9" type="primary">pknB_7</name>
    <name evidence="9" type="ORF">Fuma_01916</name>
</gene>
<keyword evidence="2 6" id="KW-0547">Nucleotide-binding</keyword>
<dbReference type="SUPFAM" id="SSF48452">
    <property type="entry name" value="TPR-like"/>
    <property type="match status" value="2"/>
</dbReference>
<dbReference type="OrthoDB" id="6111975at2"/>
<dbReference type="Pfam" id="PF13424">
    <property type="entry name" value="TPR_12"/>
    <property type="match status" value="2"/>
</dbReference>
<dbReference type="InterPro" id="IPR000719">
    <property type="entry name" value="Prot_kinase_dom"/>
</dbReference>
<evidence type="ECO:0000256" key="1">
    <source>
        <dbReference type="ARBA" id="ARBA00022679"/>
    </source>
</evidence>
<accession>A0A1P8WE04</accession>
<keyword evidence="5" id="KW-0802">TPR repeat</keyword>
<dbReference type="AlphaFoldDB" id="A0A1P8WE04"/>
<feature type="binding site" evidence="6">
    <location>
        <position position="108"/>
    </location>
    <ligand>
        <name>ATP</name>
        <dbReference type="ChEBI" id="CHEBI:30616"/>
    </ligand>
</feature>
<dbReference type="PROSITE" id="PS00107">
    <property type="entry name" value="PROTEIN_KINASE_ATP"/>
    <property type="match status" value="1"/>
</dbReference>
<sequence>MPTKHWAKVKLLFQQAVDLPVEDRAAFCDAHCDSESMKVELLRLLDAHEEDTGFLKSPFEATESSEISDAFIGRAIGDFRITRRIGAGGMGVVYEAIQEHPGRSVAIKLLQPGHSCEKLLWRLQHESEILARLQHPGVAHVYASGMTDFGYGPQPWFAMELVDGLPLHRHMQQHDLSTERKLVLFLEIADAVQHAHERGVIHRDLKPANIMMAGDSAGSILSHLPKILDFGVARIIDESGNTGTTMRTAIGEIAGTIGYMSPERFSGEDNVDHRCDVYALGVIGYELLTKTLPIDVRSHSLVEAIRAVEQQSPVPLRTVAPTLSADLEVIFSKCLEKDPTRRYQSARDLADDVRRFLQREPIRARRASRGYLFRKFVSRNRTLVGGIVATILALAAGMFLYAVEAKQARAEAEKSQYEADKALAINSFMTNDFITRLIPLAKDSSDPQHSTVTEIVGEAARHVPTMFGERPAIEAAVRNEIGTVYYNMGDHPNAVEQYELALQLWTSQLGPSHVDTLKAVNNLGLAFARQGNNKAAEPLYRRAWKGRIAKLGESHSSTLASMNNLAEAVRANGRPEEAEQLLRRAYELQLAEAGLQNKQTLIMLANLGSLLAKQGRHKEAEKIHRTVFENMATTLGEDHVTTLWAQLELAQSIYRLKDYDAAKEVLIPVVETFERTNGAADFSTITARRLMGRILRGGNDHAAARATLQLALDAANTDSDTFARVIPKIERDLRRLEDE</sequence>
<reference evidence="9 10" key="1">
    <citation type="journal article" date="2016" name="Front. Microbiol.">
        <title>Fuerstia marisgermanicae gen. nov., sp. nov., an Unusual Member of the Phylum Planctomycetes from the German Wadden Sea.</title>
        <authorList>
            <person name="Kohn T."/>
            <person name="Heuer A."/>
            <person name="Jogler M."/>
            <person name="Vollmers J."/>
            <person name="Boedeker C."/>
            <person name="Bunk B."/>
            <person name="Rast P."/>
            <person name="Borchert D."/>
            <person name="Glockner I."/>
            <person name="Freese H.M."/>
            <person name="Klenk H.P."/>
            <person name="Overmann J."/>
            <person name="Kaster A.K."/>
            <person name="Rohde M."/>
            <person name="Wiegand S."/>
            <person name="Jogler C."/>
        </authorList>
    </citation>
    <scope>NUCLEOTIDE SEQUENCE [LARGE SCALE GENOMIC DNA]</scope>
    <source>
        <strain evidence="9 10">NH11</strain>
    </source>
</reference>
<feature type="repeat" description="TPR" evidence="5">
    <location>
        <begin position="475"/>
        <end position="508"/>
    </location>
</feature>
<evidence type="ECO:0000256" key="3">
    <source>
        <dbReference type="ARBA" id="ARBA00022777"/>
    </source>
</evidence>
<dbReference type="InterPro" id="IPR011990">
    <property type="entry name" value="TPR-like_helical_dom_sf"/>
</dbReference>
<dbReference type="EC" id="2.7.11.1" evidence="9"/>
<dbReference type="InterPro" id="IPR019734">
    <property type="entry name" value="TPR_rpt"/>
</dbReference>
<keyword evidence="7" id="KW-1133">Transmembrane helix</keyword>
<dbReference type="Gene3D" id="1.10.510.10">
    <property type="entry name" value="Transferase(Phosphotransferase) domain 1"/>
    <property type="match status" value="1"/>
</dbReference>
<dbReference type="Gene3D" id="3.30.200.20">
    <property type="entry name" value="Phosphorylase Kinase, domain 1"/>
    <property type="match status" value="1"/>
</dbReference>
<evidence type="ECO:0000313" key="10">
    <source>
        <dbReference type="Proteomes" id="UP000187735"/>
    </source>
</evidence>
<keyword evidence="4 6" id="KW-0067">ATP-binding</keyword>
<dbReference type="GO" id="GO:0004674">
    <property type="term" value="F:protein serine/threonine kinase activity"/>
    <property type="evidence" value="ECO:0007669"/>
    <property type="project" value="UniProtKB-EC"/>
</dbReference>
<dbReference type="Proteomes" id="UP000187735">
    <property type="component" value="Chromosome"/>
</dbReference>
<dbReference type="SMART" id="SM00220">
    <property type="entry name" value="S_TKc"/>
    <property type="match status" value="1"/>
</dbReference>
<evidence type="ECO:0000259" key="8">
    <source>
        <dbReference type="PROSITE" id="PS50011"/>
    </source>
</evidence>
<dbReference type="InterPro" id="IPR008271">
    <property type="entry name" value="Ser/Thr_kinase_AS"/>
</dbReference>
<dbReference type="EMBL" id="CP017641">
    <property type="protein sequence ID" value="APZ92306.1"/>
    <property type="molecule type" value="Genomic_DNA"/>
</dbReference>
<evidence type="ECO:0000256" key="7">
    <source>
        <dbReference type="SAM" id="Phobius"/>
    </source>
</evidence>
<evidence type="ECO:0000256" key="5">
    <source>
        <dbReference type="PROSITE-ProRule" id="PRU00339"/>
    </source>
</evidence>
<dbReference type="PANTHER" id="PTHR43289:SF6">
    <property type="entry name" value="SERINE_THREONINE-PROTEIN KINASE NEKL-3"/>
    <property type="match status" value="1"/>
</dbReference>
<dbReference type="CDD" id="cd14014">
    <property type="entry name" value="STKc_PknB_like"/>
    <property type="match status" value="1"/>
</dbReference>
<keyword evidence="10" id="KW-1185">Reference proteome</keyword>
<evidence type="ECO:0000313" key="9">
    <source>
        <dbReference type="EMBL" id="APZ92306.1"/>
    </source>
</evidence>
<dbReference type="PROSITE" id="PS50011">
    <property type="entry name" value="PROTEIN_KINASE_DOM"/>
    <property type="match status" value="1"/>
</dbReference>
<protein>
    <submittedName>
        <fullName evidence="9">Serine/threonine-protein kinase PknB</fullName>
        <ecNumber evidence="9">2.7.11.1</ecNumber>
    </submittedName>
</protein>
<keyword evidence="3 9" id="KW-0418">Kinase</keyword>
<dbReference type="InterPro" id="IPR011009">
    <property type="entry name" value="Kinase-like_dom_sf"/>
</dbReference>
<dbReference type="STRING" id="1891926.Fuma_01916"/>
<keyword evidence="7" id="KW-0812">Transmembrane</keyword>
<evidence type="ECO:0000256" key="2">
    <source>
        <dbReference type="ARBA" id="ARBA00022741"/>
    </source>
</evidence>
<name>A0A1P8WE04_9PLAN</name>
<feature type="domain" description="Protein kinase" evidence="8">
    <location>
        <begin position="79"/>
        <end position="357"/>
    </location>
</feature>
<dbReference type="Pfam" id="PF00069">
    <property type="entry name" value="Pkinase"/>
    <property type="match status" value="1"/>
</dbReference>
<keyword evidence="7" id="KW-0472">Membrane</keyword>
<dbReference type="SUPFAM" id="SSF56112">
    <property type="entry name" value="Protein kinase-like (PK-like)"/>
    <property type="match status" value="1"/>
</dbReference>
<dbReference type="PROSITE" id="PS50005">
    <property type="entry name" value="TPR"/>
    <property type="match status" value="1"/>
</dbReference>
<feature type="transmembrane region" description="Helical" evidence="7">
    <location>
        <begin position="383"/>
        <end position="403"/>
    </location>
</feature>
<organism evidence="9 10">
    <name type="scientific">Fuerstiella marisgermanici</name>
    <dbReference type="NCBI Taxonomy" id="1891926"/>
    <lineage>
        <taxon>Bacteria</taxon>
        <taxon>Pseudomonadati</taxon>
        <taxon>Planctomycetota</taxon>
        <taxon>Planctomycetia</taxon>
        <taxon>Planctomycetales</taxon>
        <taxon>Planctomycetaceae</taxon>
        <taxon>Fuerstiella</taxon>
    </lineage>
</organism>
<evidence type="ECO:0000256" key="4">
    <source>
        <dbReference type="ARBA" id="ARBA00022840"/>
    </source>
</evidence>
<dbReference type="RefSeq" id="WP_077023947.1">
    <property type="nucleotide sequence ID" value="NZ_CP017641.1"/>
</dbReference>
<dbReference type="Pfam" id="PF13374">
    <property type="entry name" value="TPR_10"/>
    <property type="match status" value="1"/>
</dbReference>
<dbReference type="SMART" id="SM00028">
    <property type="entry name" value="TPR"/>
    <property type="match status" value="5"/>
</dbReference>
<proteinExistence type="predicted"/>
<dbReference type="PANTHER" id="PTHR43289">
    <property type="entry name" value="MITOGEN-ACTIVATED PROTEIN KINASE KINASE KINASE 20-RELATED"/>
    <property type="match status" value="1"/>
</dbReference>
<dbReference type="Gene3D" id="1.25.40.10">
    <property type="entry name" value="Tetratricopeptide repeat domain"/>
    <property type="match status" value="2"/>
</dbReference>
<dbReference type="GO" id="GO:0005524">
    <property type="term" value="F:ATP binding"/>
    <property type="evidence" value="ECO:0007669"/>
    <property type="project" value="UniProtKB-UniRule"/>
</dbReference>
<dbReference type="PROSITE" id="PS00108">
    <property type="entry name" value="PROTEIN_KINASE_ST"/>
    <property type="match status" value="1"/>
</dbReference>
<evidence type="ECO:0000256" key="6">
    <source>
        <dbReference type="PROSITE-ProRule" id="PRU10141"/>
    </source>
</evidence>